<sequence>MDCCFAGHAREVFDEDFQDLYDKRRELPGSSGMVIDAPCIVDETSLFSGVWTNGTVRRQIAEGGIKEVRVDGYPGGILQVVGIKYELVDSPSYFLITTSRARLVEDAGPAQDPSPAEGAHPSGDTHPAEDPPRTEDPSRAEDPSPTRSVGSVEDAPRLEASSPEEGALPSAEDPHHAQDTPRAEDPPPAEGMPYTEEPPLAENIDSVEHVPHTGNLTHRDGATRDSPSLREDPEAGRVGWLTESLLDILSKSESLETMTYAKLMSEVTAKMNSRSESPDRLAQTNAANADWARQHPIWTKTFQNRLLFDGLFCSES</sequence>
<keyword evidence="3" id="KW-1185">Reference proteome</keyword>
<dbReference type="Proteomes" id="UP000298030">
    <property type="component" value="Unassembled WGS sequence"/>
</dbReference>
<name>A0A4Y7TTD1_COPMI</name>
<comment type="caution">
    <text evidence="2">The sequence shown here is derived from an EMBL/GenBank/DDBJ whole genome shotgun (WGS) entry which is preliminary data.</text>
</comment>
<dbReference type="AlphaFoldDB" id="A0A4Y7TTD1"/>
<gene>
    <name evidence="2" type="ORF">FA13DRAFT_892830</name>
</gene>
<dbReference type="EMBL" id="QPFP01000004">
    <property type="protein sequence ID" value="TEB37241.1"/>
    <property type="molecule type" value="Genomic_DNA"/>
</dbReference>
<evidence type="ECO:0000313" key="3">
    <source>
        <dbReference type="Proteomes" id="UP000298030"/>
    </source>
</evidence>
<feature type="region of interest" description="Disordered" evidence="1">
    <location>
        <begin position="106"/>
        <end position="198"/>
    </location>
</feature>
<proteinExistence type="predicted"/>
<protein>
    <submittedName>
        <fullName evidence="2">Uncharacterized protein</fullName>
    </submittedName>
</protein>
<organism evidence="2 3">
    <name type="scientific">Coprinellus micaceus</name>
    <name type="common">Glistening ink-cap mushroom</name>
    <name type="synonym">Coprinus micaceus</name>
    <dbReference type="NCBI Taxonomy" id="71717"/>
    <lineage>
        <taxon>Eukaryota</taxon>
        <taxon>Fungi</taxon>
        <taxon>Dikarya</taxon>
        <taxon>Basidiomycota</taxon>
        <taxon>Agaricomycotina</taxon>
        <taxon>Agaricomycetes</taxon>
        <taxon>Agaricomycetidae</taxon>
        <taxon>Agaricales</taxon>
        <taxon>Agaricineae</taxon>
        <taxon>Psathyrellaceae</taxon>
        <taxon>Coprinellus</taxon>
    </lineage>
</organism>
<feature type="region of interest" description="Disordered" evidence="1">
    <location>
        <begin position="211"/>
        <end position="235"/>
    </location>
</feature>
<feature type="compositionally biased region" description="Basic and acidic residues" evidence="1">
    <location>
        <begin position="126"/>
        <end position="144"/>
    </location>
</feature>
<feature type="compositionally biased region" description="Basic and acidic residues" evidence="1">
    <location>
        <begin position="172"/>
        <end position="185"/>
    </location>
</feature>
<accession>A0A4Y7TTD1</accession>
<evidence type="ECO:0000256" key="1">
    <source>
        <dbReference type="SAM" id="MobiDB-lite"/>
    </source>
</evidence>
<reference evidence="2 3" key="1">
    <citation type="journal article" date="2019" name="Nat. Ecol. Evol.">
        <title>Megaphylogeny resolves global patterns of mushroom evolution.</title>
        <authorList>
            <person name="Varga T."/>
            <person name="Krizsan K."/>
            <person name="Foldi C."/>
            <person name="Dima B."/>
            <person name="Sanchez-Garcia M."/>
            <person name="Sanchez-Ramirez S."/>
            <person name="Szollosi G.J."/>
            <person name="Szarkandi J.G."/>
            <person name="Papp V."/>
            <person name="Albert L."/>
            <person name="Andreopoulos W."/>
            <person name="Angelini C."/>
            <person name="Antonin V."/>
            <person name="Barry K.W."/>
            <person name="Bougher N.L."/>
            <person name="Buchanan P."/>
            <person name="Buyck B."/>
            <person name="Bense V."/>
            <person name="Catcheside P."/>
            <person name="Chovatia M."/>
            <person name="Cooper J."/>
            <person name="Damon W."/>
            <person name="Desjardin D."/>
            <person name="Finy P."/>
            <person name="Geml J."/>
            <person name="Haridas S."/>
            <person name="Hughes K."/>
            <person name="Justo A."/>
            <person name="Karasinski D."/>
            <person name="Kautmanova I."/>
            <person name="Kiss B."/>
            <person name="Kocsube S."/>
            <person name="Kotiranta H."/>
            <person name="LaButti K.M."/>
            <person name="Lechner B.E."/>
            <person name="Liimatainen K."/>
            <person name="Lipzen A."/>
            <person name="Lukacs Z."/>
            <person name="Mihaltcheva S."/>
            <person name="Morgado L.N."/>
            <person name="Niskanen T."/>
            <person name="Noordeloos M.E."/>
            <person name="Ohm R.A."/>
            <person name="Ortiz-Santana B."/>
            <person name="Ovrebo C."/>
            <person name="Racz N."/>
            <person name="Riley R."/>
            <person name="Savchenko A."/>
            <person name="Shiryaev A."/>
            <person name="Soop K."/>
            <person name="Spirin V."/>
            <person name="Szebenyi C."/>
            <person name="Tomsovsky M."/>
            <person name="Tulloss R.E."/>
            <person name="Uehling J."/>
            <person name="Grigoriev I.V."/>
            <person name="Vagvolgyi C."/>
            <person name="Papp T."/>
            <person name="Martin F.M."/>
            <person name="Miettinen O."/>
            <person name="Hibbett D.S."/>
            <person name="Nagy L.G."/>
        </authorList>
    </citation>
    <scope>NUCLEOTIDE SEQUENCE [LARGE SCALE GENOMIC DNA]</scope>
    <source>
        <strain evidence="2 3">FP101781</strain>
    </source>
</reference>
<evidence type="ECO:0000313" key="2">
    <source>
        <dbReference type="EMBL" id="TEB37241.1"/>
    </source>
</evidence>